<evidence type="ECO:0000256" key="6">
    <source>
        <dbReference type="ARBA" id="ARBA00023136"/>
    </source>
</evidence>
<dbReference type="InterPro" id="IPR039426">
    <property type="entry name" value="TonB-dep_rcpt-like"/>
</dbReference>
<keyword evidence="14" id="KW-1185">Reference proteome</keyword>
<keyword evidence="5 9" id="KW-0798">TonB box</keyword>
<keyword evidence="10" id="KW-0732">Signal</keyword>
<dbReference type="InterPro" id="IPR008969">
    <property type="entry name" value="CarboxyPept-like_regulatory"/>
</dbReference>
<feature type="signal peptide" evidence="10">
    <location>
        <begin position="1"/>
        <end position="17"/>
    </location>
</feature>
<name>A0A917IVA7_9BACT</name>
<feature type="domain" description="TonB-dependent receptor-like beta-barrel" evidence="11">
    <location>
        <begin position="697"/>
        <end position="1130"/>
    </location>
</feature>
<comment type="similarity">
    <text evidence="8 9">Belongs to the TonB-dependent receptor family.</text>
</comment>
<comment type="caution">
    <text evidence="13">The sequence shown here is derived from an EMBL/GenBank/DDBJ whole genome shotgun (WGS) entry which is preliminary data.</text>
</comment>
<evidence type="ECO:0000256" key="2">
    <source>
        <dbReference type="ARBA" id="ARBA00022448"/>
    </source>
</evidence>
<dbReference type="InterPro" id="IPR036942">
    <property type="entry name" value="Beta-barrel_TonB_sf"/>
</dbReference>
<protein>
    <submittedName>
        <fullName evidence="13">SusC/RagA family TonB-linked outer membrane protein</fullName>
    </submittedName>
</protein>
<dbReference type="Gene3D" id="2.40.170.20">
    <property type="entry name" value="TonB-dependent receptor, beta-barrel domain"/>
    <property type="match status" value="1"/>
</dbReference>
<dbReference type="GO" id="GO:0009279">
    <property type="term" value="C:cell outer membrane"/>
    <property type="evidence" value="ECO:0007669"/>
    <property type="project" value="UniProtKB-SubCell"/>
</dbReference>
<dbReference type="Pfam" id="PF07715">
    <property type="entry name" value="Plug"/>
    <property type="match status" value="1"/>
</dbReference>
<evidence type="ECO:0000256" key="8">
    <source>
        <dbReference type="PROSITE-ProRule" id="PRU01360"/>
    </source>
</evidence>
<dbReference type="InterPro" id="IPR000531">
    <property type="entry name" value="Beta-barrel_TonB"/>
</dbReference>
<feature type="chain" id="PRO_5037655579" evidence="10">
    <location>
        <begin position="18"/>
        <end position="1230"/>
    </location>
</feature>
<evidence type="ECO:0000313" key="13">
    <source>
        <dbReference type="EMBL" id="GGH63409.1"/>
    </source>
</evidence>
<evidence type="ECO:0000313" key="14">
    <source>
        <dbReference type="Proteomes" id="UP000627292"/>
    </source>
</evidence>
<dbReference type="NCBIfam" id="TIGR04057">
    <property type="entry name" value="SusC_RagA_signa"/>
    <property type="match status" value="1"/>
</dbReference>
<dbReference type="InterPro" id="IPR023997">
    <property type="entry name" value="TonB-dep_OMP_SusC/RagA_CS"/>
</dbReference>
<evidence type="ECO:0000256" key="5">
    <source>
        <dbReference type="ARBA" id="ARBA00023077"/>
    </source>
</evidence>
<keyword evidence="7 8" id="KW-0998">Cell outer membrane</keyword>
<evidence type="ECO:0000256" key="1">
    <source>
        <dbReference type="ARBA" id="ARBA00004571"/>
    </source>
</evidence>
<evidence type="ECO:0000256" key="3">
    <source>
        <dbReference type="ARBA" id="ARBA00022452"/>
    </source>
</evidence>
<reference evidence="13" key="2">
    <citation type="submission" date="2020-09" db="EMBL/GenBank/DDBJ databases">
        <authorList>
            <person name="Sun Q."/>
            <person name="Zhou Y."/>
        </authorList>
    </citation>
    <scope>NUCLEOTIDE SEQUENCE</scope>
    <source>
        <strain evidence="13">CGMCC 1.15290</strain>
    </source>
</reference>
<keyword evidence="2 8" id="KW-0813">Transport</keyword>
<dbReference type="EMBL" id="BMIB01000002">
    <property type="protein sequence ID" value="GGH63409.1"/>
    <property type="molecule type" value="Genomic_DNA"/>
</dbReference>
<organism evidence="13 14">
    <name type="scientific">Filimonas zeae</name>
    <dbReference type="NCBI Taxonomy" id="1737353"/>
    <lineage>
        <taxon>Bacteria</taxon>
        <taxon>Pseudomonadati</taxon>
        <taxon>Bacteroidota</taxon>
        <taxon>Chitinophagia</taxon>
        <taxon>Chitinophagales</taxon>
        <taxon>Chitinophagaceae</taxon>
        <taxon>Filimonas</taxon>
    </lineage>
</organism>
<keyword evidence="4 8" id="KW-0812">Transmembrane</keyword>
<feature type="domain" description="TonB-dependent receptor plug" evidence="12">
    <location>
        <begin position="251"/>
        <end position="363"/>
    </location>
</feature>
<gene>
    <name evidence="13" type="ORF">GCM10011379_14270</name>
</gene>
<evidence type="ECO:0000259" key="11">
    <source>
        <dbReference type="Pfam" id="PF00593"/>
    </source>
</evidence>
<evidence type="ECO:0000256" key="10">
    <source>
        <dbReference type="SAM" id="SignalP"/>
    </source>
</evidence>
<comment type="subcellular location">
    <subcellularLocation>
        <location evidence="1 8">Cell outer membrane</location>
        <topology evidence="1 8">Multi-pass membrane protein</topology>
    </subcellularLocation>
</comment>
<dbReference type="Gene3D" id="2.170.130.10">
    <property type="entry name" value="TonB-dependent receptor, plug domain"/>
    <property type="match status" value="1"/>
</dbReference>
<dbReference type="SUPFAM" id="SSF49464">
    <property type="entry name" value="Carboxypeptidase regulatory domain-like"/>
    <property type="match status" value="1"/>
</dbReference>
<evidence type="ECO:0000256" key="9">
    <source>
        <dbReference type="RuleBase" id="RU003357"/>
    </source>
</evidence>
<keyword evidence="6 8" id="KW-0472">Membrane</keyword>
<keyword evidence="3 8" id="KW-1134">Transmembrane beta strand</keyword>
<evidence type="ECO:0000256" key="4">
    <source>
        <dbReference type="ARBA" id="ARBA00022692"/>
    </source>
</evidence>
<accession>A0A917IVA7</accession>
<dbReference type="Proteomes" id="UP000627292">
    <property type="component" value="Unassembled WGS sequence"/>
</dbReference>
<dbReference type="SUPFAM" id="SSF56935">
    <property type="entry name" value="Porins"/>
    <property type="match status" value="1"/>
</dbReference>
<reference evidence="13" key="1">
    <citation type="journal article" date="2014" name="Int. J. Syst. Evol. Microbiol.">
        <title>Complete genome sequence of Corynebacterium casei LMG S-19264T (=DSM 44701T), isolated from a smear-ripened cheese.</title>
        <authorList>
            <consortium name="US DOE Joint Genome Institute (JGI-PGF)"/>
            <person name="Walter F."/>
            <person name="Albersmeier A."/>
            <person name="Kalinowski J."/>
            <person name="Ruckert C."/>
        </authorList>
    </citation>
    <scope>NUCLEOTIDE SEQUENCE</scope>
    <source>
        <strain evidence="13">CGMCC 1.15290</strain>
    </source>
</reference>
<dbReference type="AlphaFoldDB" id="A0A917IVA7"/>
<dbReference type="InterPro" id="IPR037066">
    <property type="entry name" value="Plug_dom_sf"/>
</dbReference>
<dbReference type="InterPro" id="IPR012910">
    <property type="entry name" value="Plug_dom"/>
</dbReference>
<proteinExistence type="inferred from homology"/>
<dbReference type="Pfam" id="PF00593">
    <property type="entry name" value="TonB_dep_Rec_b-barrel"/>
    <property type="match status" value="1"/>
</dbReference>
<dbReference type="PROSITE" id="PS52016">
    <property type="entry name" value="TONB_DEPENDENT_REC_3"/>
    <property type="match status" value="1"/>
</dbReference>
<evidence type="ECO:0000259" key="12">
    <source>
        <dbReference type="Pfam" id="PF07715"/>
    </source>
</evidence>
<dbReference type="RefSeq" id="WP_188951338.1">
    <property type="nucleotide sequence ID" value="NZ_BMIB01000002.1"/>
</dbReference>
<dbReference type="NCBIfam" id="TIGR04056">
    <property type="entry name" value="OMP_RagA_SusC"/>
    <property type="match status" value="1"/>
</dbReference>
<dbReference type="InterPro" id="IPR023996">
    <property type="entry name" value="TonB-dep_OMP_SusC/RagA"/>
</dbReference>
<sequence length="1230" mass="134789">MRLTILLLLAAIITVHAKGVSQTVTITSRQVPLKTVFAELEKQTGYVFLYTGDIFTGTRPVTIQADHKPLVAFLEALFKDQPLKYTIDSKTISVSRKAPEKQAADIAALLSLGAPAPDIIVLKGRVLGQDGKPLFGAAVSVLDKKTVVATGTDGTFTLNVSAGDLVSISHIASLPIVIRIKNGTAAEIELMNRTPNSTPTVSEDVSDAEEQKHALVNAAVSGLVVRLKNRVAALTELQVISTGYQNIKRDKMTGSSVTIGAEELGKRNAINIMDNLESKVPGLVYYNGNATIRGVGSLNTGSRDILVVVDGLPIAGSVSNANPQGGYTPGSVGNINPYDVESVTILKDAAAAAIYGARASNGVMVITTRKARQKGTVVEASANFNYFEKPDWSYLRYMTPEQQVDFESNYYDYYFNSGVLGAPATLANTFEQNNLNKGSAVSPVAYAYFQVAKGTKTKADIAPVLAALKENDIAQQFRDNALRGQLIQQYNLAVRTNNGRSQSSLVVNYKTDNNGLINAWNRQLNLFYKGTYNVAKWLDIDYGVNTIIGKQRSHSSNYATTPFNVPSYYRLLNEDGSKAYYNTSDFNIYSPFNALLDSNTKFSTMKFNHLDELGRDFVTTNTLNIRYYVNLSMKVLPGLTINPQFQYEDNRSDAASYSEKESYAMRVLSNVFTTRSATAPYTYTNLLPPGGRMRNSQVKSPNYTARLQANYNKDFGKHSFAAIAGAEFRQTHSYGAYSSLFGYDDQLQTQATSNINFQTLSAMSNSFWQTNISILPSSLYSLYLAGGFGVNVDNRHRYGSGYGNLTYTYDRRYNLFTSLRKDYADLFGGDPKYRGRPLWSTGASWNINRERFMEGIGVVNSLKLRASYGITGNIATNYTAQLTATTNGTQYTTGLPVATVTNPPNDQLRWEKTTTFNLGVDFALFNSRLTGALDWYNKKGDDLFASKLLDITQGYSSLIINNGAMKNTGLELSLGYEWLRPSTIKGLGFTSTLIVSKNTNRITRVDQTAQTAGALAGNGAFKAGNPVNSLFSYQYKGLDASGAPQFMLSDKTLTTGVIPAADINSVIYSGGADPRLNMSLNNEFNYKGLSLTVFAVYYGGHYVRNANAGSVAAPSYGTMPAYLLNSWTPTNTNTDVPGFGQYYKATTSSTQIAYSDVWVKHADFIRIRNIVLGYQLPAHMAVKIKATHAKLLFQVNNLKTLWTRDELLKDPETNGVRTPTSYVLGVNLNF</sequence>
<evidence type="ECO:0000256" key="7">
    <source>
        <dbReference type="ARBA" id="ARBA00023237"/>
    </source>
</evidence>